<feature type="non-terminal residue" evidence="2">
    <location>
        <position position="1"/>
    </location>
</feature>
<sequence>DRPHRRVVAARPCPRHGSPGLDPGAAAGGRAAIAGAVGRALHLRLHRLRRLGRRRGRPLRDGRLGPSALGPAGTGCAAAAGRRAARRVRYRRQPVARAGGRRPAVPGGVLRAAALPAPGAGRDDGTGDLRPLPGGMARAPDPRERAGAALLAARDRGLHGGQVRGDPQRARGADPGLRHQRPGAGPASGDRRWAM</sequence>
<feature type="compositionally biased region" description="Low complexity" evidence="1">
    <location>
        <begin position="95"/>
        <end position="107"/>
    </location>
</feature>
<feature type="non-terminal residue" evidence="2">
    <location>
        <position position="195"/>
    </location>
</feature>
<gene>
    <name evidence="2" type="ORF">AVDCRST_MAG49-1890</name>
</gene>
<accession>A0A6J4UKR8</accession>
<reference evidence="2" key="1">
    <citation type="submission" date="2020-02" db="EMBL/GenBank/DDBJ databases">
        <authorList>
            <person name="Meier V. D."/>
        </authorList>
    </citation>
    <scope>NUCLEOTIDE SEQUENCE</scope>
    <source>
        <strain evidence="2">AVDCRST_MAG49</strain>
    </source>
</reference>
<feature type="region of interest" description="Disordered" evidence="1">
    <location>
        <begin position="115"/>
        <end position="195"/>
    </location>
</feature>
<dbReference type="AlphaFoldDB" id="A0A6J4UKR8"/>
<proteinExistence type="predicted"/>
<dbReference type="EMBL" id="CADCWG010000125">
    <property type="protein sequence ID" value="CAA9552168.1"/>
    <property type="molecule type" value="Genomic_DNA"/>
</dbReference>
<name>A0A6J4UKR8_9BACT</name>
<organism evidence="2">
    <name type="scientific">uncultured Thermomicrobiales bacterium</name>
    <dbReference type="NCBI Taxonomy" id="1645740"/>
    <lineage>
        <taxon>Bacteria</taxon>
        <taxon>Pseudomonadati</taxon>
        <taxon>Thermomicrobiota</taxon>
        <taxon>Thermomicrobia</taxon>
        <taxon>Thermomicrobiales</taxon>
        <taxon>environmental samples</taxon>
    </lineage>
</organism>
<evidence type="ECO:0000256" key="1">
    <source>
        <dbReference type="SAM" id="MobiDB-lite"/>
    </source>
</evidence>
<evidence type="ECO:0000313" key="2">
    <source>
        <dbReference type="EMBL" id="CAA9552168.1"/>
    </source>
</evidence>
<feature type="region of interest" description="Disordered" evidence="1">
    <location>
        <begin position="88"/>
        <end position="107"/>
    </location>
</feature>
<feature type="region of interest" description="Disordered" evidence="1">
    <location>
        <begin position="54"/>
        <end position="76"/>
    </location>
</feature>
<protein>
    <submittedName>
        <fullName evidence="2">Uncharacterized protein</fullName>
    </submittedName>
</protein>
<feature type="region of interest" description="Disordered" evidence="1">
    <location>
        <begin position="1"/>
        <end position="25"/>
    </location>
</feature>